<dbReference type="PANTHER" id="PTHR15348:SF0">
    <property type="entry name" value="PROTEIN DEAD RINGER"/>
    <property type="match status" value="1"/>
</dbReference>
<evidence type="ECO:0000259" key="6">
    <source>
        <dbReference type="PROSITE" id="PS51011"/>
    </source>
</evidence>
<dbReference type="AlphaFoldDB" id="A0A087SFR0"/>
<dbReference type="KEGG" id="apro:F751_2282"/>
<dbReference type="Pfam" id="PF01388">
    <property type="entry name" value="ARID"/>
    <property type="match status" value="1"/>
</dbReference>
<dbReference type="OrthoDB" id="567848at2759"/>
<organism evidence="7 8">
    <name type="scientific">Auxenochlorella protothecoides</name>
    <name type="common">Green microalga</name>
    <name type="synonym">Chlorella protothecoides</name>
    <dbReference type="NCBI Taxonomy" id="3075"/>
    <lineage>
        <taxon>Eukaryota</taxon>
        <taxon>Viridiplantae</taxon>
        <taxon>Chlorophyta</taxon>
        <taxon>core chlorophytes</taxon>
        <taxon>Trebouxiophyceae</taxon>
        <taxon>Chlorellales</taxon>
        <taxon>Chlorellaceae</taxon>
        <taxon>Auxenochlorella</taxon>
    </lineage>
</organism>
<dbReference type="InterPro" id="IPR036431">
    <property type="entry name" value="ARID_dom_sf"/>
</dbReference>
<dbReference type="Proteomes" id="UP000028924">
    <property type="component" value="Unassembled WGS sequence"/>
</dbReference>
<reference evidence="7 8" key="1">
    <citation type="journal article" date="2014" name="BMC Genomics">
        <title>Oil accumulation mechanisms of the oleaginous microalga Chlorella protothecoides revealed through its genome, transcriptomes, and proteomes.</title>
        <authorList>
            <person name="Gao C."/>
            <person name="Wang Y."/>
            <person name="Shen Y."/>
            <person name="Yan D."/>
            <person name="He X."/>
            <person name="Dai J."/>
            <person name="Wu Q."/>
        </authorList>
    </citation>
    <scope>NUCLEOTIDE SEQUENCE [LARGE SCALE GENOMIC DNA]</scope>
    <source>
        <strain evidence="7 8">0710</strain>
    </source>
</reference>
<dbReference type="STRING" id="3075.A0A087SFR0"/>
<dbReference type="eggNOG" id="ENOG502RZDH">
    <property type="taxonomic scope" value="Eukaryota"/>
</dbReference>
<evidence type="ECO:0000256" key="4">
    <source>
        <dbReference type="ARBA" id="ARBA00023242"/>
    </source>
</evidence>
<dbReference type="InterPro" id="IPR045147">
    <property type="entry name" value="ARI3A/B/C"/>
</dbReference>
<dbReference type="EMBL" id="KL662109">
    <property type="protein sequence ID" value="KFM24564.1"/>
    <property type="molecule type" value="Genomic_DNA"/>
</dbReference>
<keyword evidence="3" id="KW-0804">Transcription</keyword>
<proteinExistence type="predicted"/>
<evidence type="ECO:0000313" key="7">
    <source>
        <dbReference type="EMBL" id="KFM24564.1"/>
    </source>
</evidence>
<keyword evidence="8" id="KW-1185">Reference proteome</keyword>
<protein>
    <recommendedName>
        <fullName evidence="6">ARID domain-containing protein</fullName>
    </recommendedName>
</protein>
<evidence type="ECO:0000256" key="5">
    <source>
        <dbReference type="SAM" id="MobiDB-lite"/>
    </source>
</evidence>
<feature type="domain" description="ARID" evidence="6">
    <location>
        <begin position="1"/>
        <end position="85"/>
    </location>
</feature>
<evidence type="ECO:0000256" key="2">
    <source>
        <dbReference type="ARBA" id="ARBA00023125"/>
    </source>
</evidence>
<dbReference type="SUPFAM" id="SSF46774">
    <property type="entry name" value="ARID-like"/>
    <property type="match status" value="1"/>
</dbReference>
<dbReference type="SMART" id="SM00501">
    <property type="entry name" value="BRIGHT"/>
    <property type="match status" value="1"/>
</dbReference>
<dbReference type="PROSITE" id="PS51011">
    <property type="entry name" value="ARID"/>
    <property type="match status" value="1"/>
</dbReference>
<evidence type="ECO:0000313" key="8">
    <source>
        <dbReference type="Proteomes" id="UP000028924"/>
    </source>
</evidence>
<keyword evidence="4" id="KW-0539">Nucleus</keyword>
<name>A0A087SFR0_AUXPR</name>
<dbReference type="SMART" id="SM01014">
    <property type="entry name" value="ARID"/>
    <property type="match status" value="1"/>
</dbReference>
<dbReference type="CDD" id="cd16100">
    <property type="entry name" value="ARID"/>
    <property type="match status" value="1"/>
</dbReference>
<keyword evidence="1" id="KW-0805">Transcription regulation</keyword>
<evidence type="ECO:0000256" key="1">
    <source>
        <dbReference type="ARBA" id="ARBA00023015"/>
    </source>
</evidence>
<dbReference type="RefSeq" id="XP_011397452.1">
    <property type="nucleotide sequence ID" value="XM_011399150.1"/>
</dbReference>
<sequence length="294" mass="32187">MSVWKRFMKSKGLDASPAMFNRGVMDVYKLFRLVIAHGGFQKVSEGKLWARIGRAFNPPQSMTDLSYQTKKVYISKLSAFEEAYHAGELPSHKRKLGESYMTGYSEVPAARQELIGRTISVLWHAEGSHHVGTVAQYHPDLDQYTVVYHGGEVHQTDLKAVEWVLVDGQTAATSHPQVYASSSGLPGFEIFTSLPGIRLEEVSVRCWPDGKLVIQGKPSTPGVQDIREDLQLPLLAGQRLLAHSAQALFTDTGRLYVKVVLAPPKTPGGEASPLPSGTPAQQVPAPRAPLGQAY</sequence>
<dbReference type="GO" id="GO:0006357">
    <property type="term" value="P:regulation of transcription by RNA polymerase II"/>
    <property type="evidence" value="ECO:0007669"/>
    <property type="project" value="InterPro"/>
</dbReference>
<keyword evidence="2" id="KW-0238">DNA-binding</keyword>
<dbReference type="PANTHER" id="PTHR15348">
    <property type="entry name" value="AT-RICH INTERACTIVE DOMAIN-CONTAINING PROTEIN ARID DOMAIN- CONTAINING PROTEIN DEAD RINGER PROTEIN B-CELL REGULATOR OF IGH TRANSCRIPTION BRIGHT"/>
    <property type="match status" value="1"/>
</dbReference>
<dbReference type="GeneID" id="23613673"/>
<feature type="region of interest" description="Disordered" evidence="5">
    <location>
        <begin position="267"/>
        <end position="294"/>
    </location>
</feature>
<dbReference type="GO" id="GO:0003677">
    <property type="term" value="F:DNA binding"/>
    <property type="evidence" value="ECO:0007669"/>
    <property type="project" value="UniProtKB-KW"/>
</dbReference>
<accession>A0A087SFR0</accession>
<gene>
    <name evidence="7" type="ORF">F751_2282</name>
</gene>
<dbReference type="Gene3D" id="1.10.150.60">
    <property type="entry name" value="ARID DNA-binding domain"/>
    <property type="match status" value="1"/>
</dbReference>
<dbReference type="GO" id="GO:0005634">
    <property type="term" value="C:nucleus"/>
    <property type="evidence" value="ECO:0007669"/>
    <property type="project" value="TreeGrafter"/>
</dbReference>
<dbReference type="InterPro" id="IPR001606">
    <property type="entry name" value="ARID_dom"/>
</dbReference>
<evidence type="ECO:0000256" key="3">
    <source>
        <dbReference type="ARBA" id="ARBA00023163"/>
    </source>
</evidence>